<evidence type="ECO:0000256" key="5">
    <source>
        <dbReference type="ARBA" id="ARBA00023043"/>
    </source>
</evidence>
<dbReference type="InterPro" id="IPR036770">
    <property type="entry name" value="Ankyrin_rpt-contain_sf"/>
</dbReference>
<keyword evidence="3" id="KW-0132">Cell division</keyword>
<protein>
    <recommendedName>
        <fullName evidence="8">ANKLE2 third alpha/beta domain-containing protein</fullName>
    </recommendedName>
</protein>
<dbReference type="OrthoDB" id="7446186at2759"/>
<dbReference type="PANTHER" id="PTHR12349">
    <property type="entry name" value="ANKYRIN REPEAT AND LEM DOMAIN-CONTAINING PROTEIN 2"/>
    <property type="match status" value="1"/>
</dbReference>
<evidence type="ECO:0000256" key="2">
    <source>
        <dbReference type="ARBA" id="ARBA00007597"/>
    </source>
</evidence>
<accession>A0A232FMJ5</accession>
<comment type="caution">
    <text evidence="9">The sequence shown here is derived from an EMBL/GenBank/DDBJ whole genome shotgun (WGS) entry which is preliminary data.</text>
</comment>
<dbReference type="Pfam" id="PF00023">
    <property type="entry name" value="Ank"/>
    <property type="match status" value="1"/>
</dbReference>
<reference evidence="9 10" key="1">
    <citation type="journal article" date="2017" name="Curr. Biol.">
        <title>The Evolution of Venom by Co-option of Single-Copy Genes.</title>
        <authorList>
            <person name="Martinson E.O."/>
            <person name="Mrinalini"/>
            <person name="Kelkar Y.D."/>
            <person name="Chang C.H."/>
            <person name="Werren J.H."/>
        </authorList>
    </citation>
    <scope>NUCLEOTIDE SEQUENCE [LARGE SCALE GENOMIC DNA]</scope>
    <source>
        <strain evidence="9 10">Alberta</strain>
        <tissue evidence="9">Whole body</tissue>
    </source>
</reference>
<dbReference type="GO" id="GO:0005783">
    <property type="term" value="C:endoplasmic reticulum"/>
    <property type="evidence" value="ECO:0007669"/>
    <property type="project" value="UniProtKB-SubCell"/>
</dbReference>
<comment type="similarity">
    <text evidence="2">Belongs to the ANKLE2 family.</text>
</comment>
<proteinExistence type="inferred from homology"/>
<gene>
    <name evidence="9" type="ORF">TSAR_013078</name>
</gene>
<keyword evidence="6" id="KW-0131">Cell cycle</keyword>
<name>A0A232FMJ5_9HYME</name>
<sequence length="575" mass="65434">MEPSLPAANTVFHAVYVPLEDEIAGDDESQVLHIYRDKLEALKVIKKHKKGRLKTFKTLEEAQEFARNGLESVLVNPLANSVPKIVVTEEKSSNFKAPKPQNLTQFRKIIEYGDIENVRKTIWDNPRYLIGSGDTPAILHEGCRYNALHIAVKSTQSPQMCELILNTVGDPAFVKLFYGDADEMRTYVDRASILQDLYLNTPDKGLNETPLHFATKFGLKDCVRTLLSYQQCLKTPLNKYHQTPGDIICSRKSMDDKNLINEIRGLLEEQYYVPVLRAADNSLQPVIGEPFSPASPLKLNTDPISPRVEVKAFAGPMTMAQALEFRKKWKTPPRILGTPNKKMNSSGDCNGLRSPGLNLSLRIQDMEKGLERVGRELATEYHVSWKEYWPFLKDFADLRCVEGLTKLEDYLKRQIQENTKSLSALEKSFMNLFETYQTKNKAKLDDLCDQFQSLILESEKGSDQETEDDGEFVTPPSSPSRPSNNENSDSSDEDDMDLADDSIQEDIFLEGKTPSKIDFAVFAAIPNDIDVDKYPYTYRWRHEMQLQSKDANNANNMNNCLRSPKHLPYKKKLFI</sequence>
<dbReference type="GO" id="GO:0031468">
    <property type="term" value="P:nuclear membrane reassembly"/>
    <property type="evidence" value="ECO:0007669"/>
    <property type="project" value="UniProtKB-ARBA"/>
</dbReference>
<dbReference type="EMBL" id="NNAY01000014">
    <property type="protein sequence ID" value="OXU31966.1"/>
    <property type="molecule type" value="Genomic_DNA"/>
</dbReference>
<dbReference type="AlphaFoldDB" id="A0A232FMJ5"/>
<dbReference type="SUPFAM" id="SSF48403">
    <property type="entry name" value="Ankyrin repeat"/>
    <property type="match status" value="1"/>
</dbReference>
<dbReference type="STRING" id="543379.A0A232FMJ5"/>
<evidence type="ECO:0000256" key="4">
    <source>
        <dbReference type="ARBA" id="ARBA00022824"/>
    </source>
</evidence>
<evidence type="ECO:0000259" key="8">
    <source>
        <dbReference type="Pfam" id="PF24567"/>
    </source>
</evidence>
<keyword evidence="5" id="KW-0040">ANK repeat</keyword>
<keyword evidence="10" id="KW-1185">Reference proteome</keyword>
<dbReference type="SMART" id="SM00248">
    <property type="entry name" value="ANK"/>
    <property type="match status" value="2"/>
</dbReference>
<comment type="subcellular location">
    <subcellularLocation>
        <location evidence="1">Endoplasmic reticulum</location>
    </subcellularLocation>
</comment>
<evidence type="ECO:0000313" key="10">
    <source>
        <dbReference type="Proteomes" id="UP000215335"/>
    </source>
</evidence>
<evidence type="ECO:0000256" key="3">
    <source>
        <dbReference type="ARBA" id="ARBA00022618"/>
    </source>
</evidence>
<evidence type="ECO:0000256" key="1">
    <source>
        <dbReference type="ARBA" id="ARBA00004240"/>
    </source>
</evidence>
<dbReference type="GO" id="GO:0051721">
    <property type="term" value="F:protein phosphatase 2A binding"/>
    <property type="evidence" value="ECO:0007669"/>
    <property type="project" value="TreeGrafter"/>
</dbReference>
<dbReference type="FunFam" id="1.25.40.20:FF:000072">
    <property type="entry name" value="Ankyrin repeat and LEM domain containing 2"/>
    <property type="match status" value="1"/>
</dbReference>
<evidence type="ECO:0000256" key="6">
    <source>
        <dbReference type="ARBA" id="ARBA00023306"/>
    </source>
</evidence>
<dbReference type="PANTHER" id="PTHR12349:SF4">
    <property type="entry name" value="ANKYRIN REPEAT AND LEM DOMAIN-CONTAINING PROTEIN 2"/>
    <property type="match status" value="1"/>
</dbReference>
<dbReference type="GO" id="GO:0007399">
    <property type="term" value="P:nervous system development"/>
    <property type="evidence" value="ECO:0007669"/>
    <property type="project" value="UniProtKB-ARBA"/>
</dbReference>
<dbReference type="Pfam" id="PF24567">
    <property type="entry name" value="ANKLE2_3rd"/>
    <property type="match status" value="1"/>
</dbReference>
<dbReference type="Gene3D" id="1.25.40.20">
    <property type="entry name" value="Ankyrin repeat-containing domain"/>
    <property type="match status" value="1"/>
</dbReference>
<dbReference type="InterPro" id="IPR056237">
    <property type="entry name" value="ANKLE2_3rd"/>
</dbReference>
<dbReference type="InterPro" id="IPR002110">
    <property type="entry name" value="Ankyrin_rpt"/>
</dbReference>
<evidence type="ECO:0000256" key="7">
    <source>
        <dbReference type="SAM" id="MobiDB-lite"/>
    </source>
</evidence>
<dbReference type="GO" id="GO:0051301">
    <property type="term" value="P:cell division"/>
    <property type="evidence" value="ECO:0007669"/>
    <property type="project" value="UniProtKB-KW"/>
</dbReference>
<organism evidence="9 10">
    <name type="scientific">Trichomalopsis sarcophagae</name>
    <dbReference type="NCBI Taxonomy" id="543379"/>
    <lineage>
        <taxon>Eukaryota</taxon>
        <taxon>Metazoa</taxon>
        <taxon>Ecdysozoa</taxon>
        <taxon>Arthropoda</taxon>
        <taxon>Hexapoda</taxon>
        <taxon>Insecta</taxon>
        <taxon>Pterygota</taxon>
        <taxon>Neoptera</taxon>
        <taxon>Endopterygota</taxon>
        <taxon>Hymenoptera</taxon>
        <taxon>Apocrita</taxon>
        <taxon>Proctotrupomorpha</taxon>
        <taxon>Chalcidoidea</taxon>
        <taxon>Pteromalidae</taxon>
        <taxon>Pteromalinae</taxon>
        <taxon>Trichomalopsis</taxon>
    </lineage>
</organism>
<keyword evidence="4" id="KW-0256">Endoplasmic reticulum</keyword>
<evidence type="ECO:0000313" key="9">
    <source>
        <dbReference type="EMBL" id="OXU31966.1"/>
    </source>
</evidence>
<feature type="region of interest" description="Disordered" evidence="7">
    <location>
        <begin position="458"/>
        <end position="497"/>
    </location>
</feature>
<feature type="domain" description="ANKLE2 third alpha/beta" evidence="8">
    <location>
        <begin position="271"/>
        <end position="388"/>
    </location>
</feature>
<dbReference type="Proteomes" id="UP000215335">
    <property type="component" value="Unassembled WGS sequence"/>
</dbReference>